<dbReference type="PANTHER" id="PTHR11558:SF11">
    <property type="entry name" value="SPERMIDINE SYNTHASE"/>
    <property type="match status" value="1"/>
</dbReference>
<feature type="transmembrane region" description="Helical" evidence="1">
    <location>
        <begin position="43"/>
        <end position="64"/>
    </location>
</feature>
<name>K0INT2_NITGG</name>
<sequence length="814" mass="89552">MYTGYLKPFLIFLLVVLFFASLSTILFELALTRVFSIILWYDYAFMAISVAFFGLGIGSLVIHIQKDSAKWKSIYERKEQLSSRIIYFAVAYAISVPVFVFLISAIPPSTSNIHLFYLVSSVPFFFAGSVMALVFYAMPQKISKLYFADLVGAAAATLLLDPLMRGFGAEYVILLTAPMVAGSAIAGALALKGLPSGIAVITDRLKMLAGIVLAATLLVPIAGNASAFDAFEVRPGSNKGLYYQLKNPERFEHLSKEWNSFSRIDVTRETKVNSTLNNYDSTEDSRELAAIIIDADAGTPIFRWNGSQSDLLWMQKYMDYLPYEIDKVESTLVIGGGGGEDILVALAGGSEQVTVVELNPLIVSAAKRFADPAGSPYERDNVQLFIDDGRRFISSTEEKYDAIMIKLVDSWAAQLAGGYALSENYLYTTEAFQQYLRHLNEDGMLVMIRWNFELPRLMPLMADSLMKETGKSREEVSKHVMVVEDRPGLFFGRTDDAQTYYPVLVVVKPTPFTDAQIDLTREKAEQGRADIIMLSDEYIEPPYDKLFSSEGYNDYFAQVSNPKVPTDDSPFYFAREPVPQQMIVLLETVLGISAGLSVLLMWNARKKKARMDATSGSHVLFAVFIGLGFMILEITFIQKFLLLLGTPIMALTVILFSILLSSGIGAYLSGRLFGGRPYRAVFVSVPILAGMILFNFYFLQGIIDSSITMDLTARAALTVALLFPAGLLMGFQFPSLISMASLVKNKEDNTTLLWGVNVIASIIGTVLAATLAMIVGFSGNLLIGLGLYAGAAVSALFALLSIKRAQVAVMGDRQ</sequence>
<feature type="transmembrane region" description="Helical" evidence="1">
    <location>
        <begin position="171"/>
        <end position="195"/>
    </location>
</feature>
<feature type="transmembrane region" description="Helical" evidence="1">
    <location>
        <begin position="145"/>
        <end position="165"/>
    </location>
</feature>
<dbReference type="CDD" id="cd02440">
    <property type="entry name" value="AdoMet_MTases"/>
    <property type="match status" value="1"/>
</dbReference>
<feature type="transmembrane region" description="Helical" evidence="1">
    <location>
        <begin position="648"/>
        <end position="668"/>
    </location>
</feature>
<proteinExistence type="predicted"/>
<dbReference type="GO" id="GO:0008295">
    <property type="term" value="P:spermidine biosynthetic process"/>
    <property type="evidence" value="ECO:0007669"/>
    <property type="project" value="TreeGrafter"/>
</dbReference>
<dbReference type="AlphaFoldDB" id="K0INT2"/>
<evidence type="ECO:0000256" key="1">
    <source>
        <dbReference type="SAM" id="Phobius"/>
    </source>
</evidence>
<dbReference type="BioCyc" id="CNIT1237085:G1324-3001-MONOMER"/>
<keyword evidence="3" id="KW-1185">Reference proteome</keyword>
<dbReference type="HOGENOM" id="CLU_018383_0_0_2"/>
<feature type="transmembrane region" description="Helical" evidence="1">
    <location>
        <begin position="207"/>
        <end position="228"/>
    </location>
</feature>
<feature type="transmembrane region" description="Helical" evidence="1">
    <location>
        <begin position="582"/>
        <end position="604"/>
    </location>
</feature>
<dbReference type="KEGG" id="nga:Ngar_c30010"/>
<feature type="transmembrane region" description="Helical" evidence="1">
    <location>
        <begin position="113"/>
        <end position="138"/>
    </location>
</feature>
<dbReference type="STRING" id="1237085.Ngar_c30010"/>
<keyword evidence="1" id="KW-1133">Transmembrane helix</keyword>
<organism evidence="2 3">
    <name type="scientific">Nitrososphaera gargensis (strain Ga9.2)</name>
    <dbReference type="NCBI Taxonomy" id="1237085"/>
    <lineage>
        <taxon>Archaea</taxon>
        <taxon>Nitrososphaerota</taxon>
        <taxon>Nitrososphaeria</taxon>
        <taxon>Nitrososphaerales</taxon>
        <taxon>Nitrososphaeraceae</taxon>
        <taxon>Nitrososphaera</taxon>
    </lineage>
</organism>
<dbReference type="PATRIC" id="fig|1237085.11.peg.2973"/>
<evidence type="ECO:0000313" key="2">
    <source>
        <dbReference type="EMBL" id="AFU59919.1"/>
    </source>
</evidence>
<dbReference type="InterPro" id="IPR029063">
    <property type="entry name" value="SAM-dependent_MTases_sf"/>
</dbReference>
<dbReference type="GO" id="GO:0004766">
    <property type="term" value="F:spermidine synthase activity"/>
    <property type="evidence" value="ECO:0007669"/>
    <property type="project" value="TreeGrafter"/>
</dbReference>
<dbReference type="PANTHER" id="PTHR11558">
    <property type="entry name" value="SPERMIDINE/SPERMINE SYNTHASE"/>
    <property type="match status" value="1"/>
</dbReference>
<dbReference type="SUPFAM" id="SSF53335">
    <property type="entry name" value="S-adenosyl-L-methionine-dependent methyltransferases"/>
    <property type="match status" value="1"/>
</dbReference>
<dbReference type="Proteomes" id="UP000008037">
    <property type="component" value="Chromosome"/>
</dbReference>
<gene>
    <name evidence="2" type="ordered locus">Ngar_c30010</name>
</gene>
<keyword evidence="1" id="KW-0472">Membrane</keyword>
<feature type="transmembrane region" description="Helical" evidence="1">
    <location>
        <begin position="9"/>
        <end position="31"/>
    </location>
</feature>
<feature type="transmembrane region" description="Helical" evidence="1">
    <location>
        <begin position="680"/>
        <end position="699"/>
    </location>
</feature>
<dbReference type="Gene3D" id="3.40.50.150">
    <property type="entry name" value="Vaccinia Virus protein VP39"/>
    <property type="match status" value="1"/>
</dbReference>
<feature type="transmembrane region" description="Helical" evidence="1">
    <location>
        <begin position="752"/>
        <end position="775"/>
    </location>
</feature>
<reference evidence="2 3" key="1">
    <citation type="journal article" date="2012" name="Environ. Microbiol.">
        <title>The genome of the ammonia-oxidizing Candidatus Nitrososphaera gargensis: insights into metabolic versatility and environmental adaptations.</title>
        <authorList>
            <person name="Spang A."/>
            <person name="Poehlein A."/>
            <person name="Offre P."/>
            <person name="Zumbragel S."/>
            <person name="Haider S."/>
            <person name="Rychlik N."/>
            <person name="Nowka B."/>
            <person name="Schmeisser C."/>
            <person name="Lebedeva E.V."/>
            <person name="Rattei T."/>
            <person name="Bohm C."/>
            <person name="Schmid M."/>
            <person name="Galushko A."/>
            <person name="Hatzenpichler R."/>
            <person name="Weinmaier T."/>
            <person name="Daniel R."/>
            <person name="Schleper C."/>
            <person name="Spieck E."/>
            <person name="Streit W."/>
            <person name="Wagner M."/>
        </authorList>
    </citation>
    <scope>NUCLEOTIDE SEQUENCE [LARGE SCALE GENOMIC DNA]</scope>
    <source>
        <strain evidence="3">Ga9.2</strain>
    </source>
</reference>
<dbReference type="Pfam" id="PF01564">
    <property type="entry name" value="Spermine_synth"/>
    <property type="match status" value="1"/>
</dbReference>
<keyword evidence="1" id="KW-0812">Transmembrane</keyword>
<protein>
    <submittedName>
        <fullName evidence="2">Putative spermine synthase</fullName>
    </submittedName>
</protein>
<dbReference type="InParanoid" id="K0INT2"/>
<feature type="transmembrane region" description="Helical" evidence="1">
    <location>
        <begin position="85"/>
        <end position="107"/>
    </location>
</feature>
<evidence type="ECO:0000313" key="3">
    <source>
        <dbReference type="Proteomes" id="UP000008037"/>
    </source>
</evidence>
<dbReference type="GO" id="GO:0005829">
    <property type="term" value="C:cytosol"/>
    <property type="evidence" value="ECO:0007669"/>
    <property type="project" value="TreeGrafter"/>
</dbReference>
<feature type="transmembrane region" description="Helical" evidence="1">
    <location>
        <begin position="711"/>
        <end position="731"/>
    </location>
</feature>
<accession>K0INT2</accession>
<feature type="transmembrane region" description="Helical" evidence="1">
    <location>
        <begin position="616"/>
        <end position="636"/>
    </location>
</feature>
<dbReference type="EMBL" id="CP002408">
    <property type="protein sequence ID" value="AFU59919.1"/>
    <property type="molecule type" value="Genomic_DNA"/>
</dbReference>
<feature type="transmembrane region" description="Helical" evidence="1">
    <location>
        <begin position="781"/>
        <end position="800"/>
    </location>
</feature>
<dbReference type="InterPro" id="IPR001045">
    <property type="entry name" value="Spermi_synthase"/>
</dbReference>